<dbReference type="Proteomes" id="UP000244940">
    <property type="component" value="Unassembled WGS sequence"/>
</dbReference>
<evidence type="ECO:0000313" key="3">
    <source>
        <dbReference type="Proteomes" id="UP000244940"/>
    </source>
</evidence>
<dbReference type="Pfam" id="PF08818">
    <property type="entry name" value="DUF1801"/>
    <property type="match status" value="1"/>
</dbReference>
<dbReference type="GeneID" id="94365883"/>
<dbReference type="RefSeq" id="WP_109533828.1">
    <property type="nucleotide sequence ID" value="NZ_QEYD01000007.1"/>
</dbReference>
<dbReference type="InterPro" id="IPR014922">
    <property type="entry name" value="YdhG-like"/>
</dbReference>
<evidence type="ECO:0000259" key="1">
    <source>
        <dbReference type="Pfam" id="PF08818"/>
    </source>
</evidence>
<keyword evidence="3" id="KW-1185">Reference proteome</keyword>
<accession>A0A2U2C8Y3</accession>
<reference evidence="2 3" key="1">
    <citation type="submission" date="2018-05" db="EMBL/GenBank/DDBJ databases">
        <title>Pararhodobacter marina sp. nov., isolated from deep-sea water of the Indian Ocean.</title>
        <authorList>
            <person name="Lai Q.Sr."/>
            <person name="Liu X."/>
            <person name="Shao Z."/>
        </authorList>
    </citation>
    <scope>NUCLEOTIDE SEQUENCE [LARGE SCALE GENOMIC DNA]</scope>
    <source>
        <strain evidence="2 3">CIC4N-9</strain>
    </source>
</reference>
<proteinExistence type="predicted"/>
<dbReference type="OrthoDB" id="328972at2"/>
<protein>
    <submittedName>
        <fullName evidence="2">DUF1801 domain-containing protein</fullName>
    </submittedName>
</protein>
<feature type="domain" description="YdhG-like" evidence="1">
    <location>
        <begin position="22"/>
        <end position="128"/>
    </location>
</feature>
<dbReference type="EMBL" id="QEYD01000007">
    <property type="protein sequence ID" value="PWE28322.1"/>
    <property type="molecule type" value="Genomic_DNA"/>
</dbReference>
<evidence type="ECO:0000313" key="2">
    <source>
        <dbReference type="EMBL" id="PWE28322.1"/>
    </source>
</evidence>
<sequence>MGKRGGTDAVGVAIEAAPEPARAGLRALRALIHRVAAQEGVALDEGLRWGQPAFLAAKGASLRIGVPSKAMRDRADFALYVHCQTPLIAGFLQGPGAGHRVEGTRAVLFRQGETLDEAALGFLIRQALTWHAR</sequence>
<gene>
    <name evidence="2" type="ORF">C4N9_13380</name>
</gene>
<dbReference type="SUPFAM" id="SSF159888">
    <property type="entry name" value="YdhG-like"/>
    <property type="match status" value="1"/>
</dbReference>
<name>A0A2U2C8Y3_9RHOB</name>
<dbReference type="AlphaFoldDB" id="A0A2U2C8Y3"/>
<comment type="caution">
    <text evidence="2">The sequence shown here is derived from an EMBL/GenBank/DDBJ whole genome shotgun (WGS) entry which is preliminary data.</text>
</comment>
<organism evidence="2 3">
    <name type="scientific">Pararhodobacter marinus</name>
    <dbReference type="NCBI Taxonomy" id="2184063"/>
    <lineage>
        <taxon>Bacteria</taxon>
        <taxon>Pseudomonadati</taxon>
        <taxon>Pseudomonadota</taxon>
        <taxon>Alphaproteobacteria</taxon>
        <taxon>Rhodobacterales</taxon>
        <taxon>Paracoccaceae</taxon>
        <taxon>Pararhodobacter</taxon>
    </lineage>
</organism>